<feature type="transmembrane region" description="Helical" evidence="1">
    <location>
        <begin position="63"/>
        <end position="83"/>
    </location>
</feature>
<evidence type="ECO:0000256" key="1">
    <source>
        <dbReference type="SAM" id="Phobius"/>
    </source>
</evidence>
<gene>
    <name evidence="2" type="ORF">LX83_002840</name>
</gene>
<feature type="transmembrane region" description="Helical" evidence="1">
    <location>
        <begin position="12"/>
        <end position="35"/>
    </location>
</feature>
<keyword evidence="1" id="KW-1133">Transmembrane helix</keyword>
<evidence type="ECO:0000313" key="3">
    <source>
        <dbReference type="Proteomes" id="UP001206128"/>
    </source>
</evidence>
<dbReference type="Proteomes" id="UP001206128">
    <property type="component" value="Unassembled WGS sequence"/>
</dbReference>
<dbReference type="InterPro" id="IPR036259">
    <property type="entry name" value="MFS_trans_sf"/>
</dbReference>
<organism evidence="2 3">
    <name type="scientific">Goodfellowiella coeruleoviolacea</name>
    <dbReference type="NCBI Taxonomy" id="334858"/>
    <lineage>
        <taxon>Bacteria</taxon>
        <taxon>Bacillati</taxon>
        <taxon>Actinomycetota</taxon>
        <taxon>Actinomycetes</taxon>
        <taxon>Pseudonocardiales</taxon>
        <taxon>Pseudonocardiaceae</taxon>
        <taxon>Goodfellowiella</taxon>
    </lineage>
</organism>
<dbReference type="EMBL" id="JAMTCK010000006">
    <property type="protein sequence ID" value="MCP2165981.1"/>
    <property type="molecule type" value="Genomic_DNA"/>
</dbReference>
<keyword evidence="1" id="KW-0472">Membrane</keyword>
<dbReference type="SUPFAM" id="SSF103473">
    <property type="entry name" value="MFS general substrate transporter"/>
    <property type="match status" value="1"/>
</dbReference>
<keyword evidence="3" id="KW-1185">Reference proteome</keyword>
<dbReference type="AlphaFoldDB" id="A0AAE3KF39"/>
<comment type="caution">
    <text evidence="2">The sequence shown here is derived from an EMBL/GenBank/DDBJ whole genome shotgun (WGS) entry which is preliminary data.</text>
</comment>
<proteinExistence type="predicted"/>
<keyword evidence="1" id="KW-0812">Transmembrane</keyword>
<protein>
    <submittedName>
        <fullName evidence="2">Uncharacterized protein</fullName>
    </submittedName>
</protein>
<name>A0AAE3KF39_9PSEU</name>
<sequence length="155" mass="16437">MSEQPARPPAIVRVTVGVWLALAVFGLVNVGYLWLLRDRVRQLVASSAIVPADQVDQVTQGLLLTNTAIAVLFGGAYAGFALLLHRRRRWARIALTVVGALHLLLVLTNGLSVQNLLVVLLIAAGVACAWSRGVAAWTAPDTTVARPSGTARGRA</sequence>
<accession>A0AAE3KF39</accession>
<feature type="transmembrane region" description="Helical" evidence="1">
    <location>
        <begin position="90"/>
        <end position="107"/>
    </location>
</feature>
<evidence type="ECO:0000313" key="2">
    <source>
        <dbReference type="EMBL" id="MCP2165981.1"/>
    </source>
</evidence>
<reference evidence="2" key="1">
    <citation type="submission" date="2022-06" db="EMBL/GenBank/DDBJ databases">
        <title>Genomic Encyclopedia of Archaeal and Bacterial Type Strains, Phase II (KMG-II): from individual species to whole genera.</title>
        <authorList>
            <person name="Goeker M."/>
        </authorList>
    </citation>
    <scope>NUCLEOTIDE SEQUENCE</scope>
    <source>
        <strain evidence="2">DSM 43935</strain>
    </source>
</reference>
<feature type="transmembrane region" description="Helical" evidence="1">
    <location>
        <begin position="113"/>
        <end position="130"/>
    </location>
</feature>
<dbReference type="RefSeq" id="WP_253771410.1">
    <property type="nucleotide sequence ID" value="NZ_JAMTCK010000006.1"/>
</dbReference>